<dbReference type="RefSeq" id="WP_109250207.1">
    <property type="nucleotide sequence ID" value="NZ_QCXQ01000002.1"/>
</dbReference>
<comment type="caution">
    <text evidence="8">The sequence shown here is derived from an EMBL/GenBank/DDBJ whole genome shotgun (WGS) entry which is preliminary data.</text>
</comment>
<evidence type="ECO:0000256" key="7">
    <source>
        <dbReference type="RuleBase" id="RU003835"/>
    </source>
</evidence>
<dbReference type="InterPro" id="IPR004372">
    <property type="entry name" value="Ac/propionate_kinase"/>
</dbReference>
<keyword evidence="6" id="KW-0963">Cytoplasm</keyword>
<feature type="binding site" evidence="6">
    <location>
        <position position="384"/>
    </location>
    <ligand>
        <name>Mg(2+)</name>
        <dbReference type="ChEBI" id="CHEBI:18420"/>
    </ligand>
</feature>
<keyword evidence="5 6" id="KW-0067">ATP-binding</keyword>
<comment type="similarity">
    <text evidence="1 6 7">Belongs to the acetokinase family.</text>
</comment>
<dbReference type="GO" id="GO:0006083">
    <property type="term" value="P:acetate metabolic process"/>
    <property type="evidence" value="ECO:0007669"/>
    <property type="project" value="TreeGrafter"/>
</dbReference>
<dbReference type="EMBL" id="QCXQ01000002">
    <property type="protein sequence ID" value="PWG00260.1"/>
    <property type="molecule type" value="Genomic_DNA"/>
</dbReference>
<feature type="binding site" evidence="6">
    <location>
        <begin position="209"/>
        <end position="213"/>
    </location>
    <ligand>
        <name>ATP</name>
        <dbReference type="ChEBI" id="CHEBI:30616"/>
    </ligand>
</feature>
<comment type="function">
    <text evidence="6">Catalyzes the formation of acetyl phosphate from acetate and ATP. Can also catalyze the reverse reaction.</text>
</comment>
<dbReference type="AlphaFoldDB" id="A0A2V1N1Y0"/>
<evidence type="ECO:0000256" key="6">
    <source>
        <dbReference type="HAMAP-Rule" id="MF_00020"/>
    </source>
</evidence>
<dbReference type="NCBIfam" id="TIGR00016">
    <property type="entry name" value="ackA"/>
    <property type="match status" value="1"/>
</dbReference>
<keyword evidence="6" id="KW-0460">Magnesium</keyword>
<comment type="pathway">
    <text evidence="6">Metabolic intermediate biosynthesis; acetyl-CoA biosynthesis; acetyl-CoA from acetate: step 1/2.</text>
</comment>
<dbReference type="PIRSF" id="PIRSF000722">
    <property type="entry name" value="Acetate_prop_kin"/>
    <property type="match status" value="1"/>
</dbReference>
<dbReference type="UniPathway" id="UPA00340">
    <property type="reaction ID" value="UER00458"/>
</dbReference>
<dbReference type="InterPro" id="IPR043129">
    <property type="entry name" value="ATPase_NBD"/>
</dbReference>
<dbReference type="GO" id="GO:0005524">
    <property type="term" value="F:ATP binding"/>
    <property type="evidence" value="ECO:0007669"/>
    <property type="project" value="UniProtKB-KW"/>
</dbReference>
<dbReference type="HAMAP" id="MF_00020">
    <property type="entry name" value="Acetate_kinase"/>
    <property type="match status" value="1"/>
</dbReference>
<evidence type="ECO:0000256" key="2">
    <source>
        <dbReference type="ARBA" id="ARBA00022679"/>
    </source>
</evidence>
<keyword evidence="2 6" id="KW-0808">Transferase</keyword>
<feature type="active site" description="Proton donor/acceptor" evidence="6">
    <location>
        <position position="149"/>
    </location>
</feature>
<dbReference type="Pfam" id="PF00871">
    <property type="entry name" value="Acetate_kinase"/>
    <property type="match status" value="1"/>
</dbReference>
<gene>
    <name evidence="6" type="primary">ackA</name>
    <name evidence="8" type="ORF">DCM90_04830</name>
</gene>
<evidence type="ECO:0000256" key="4">
    <source>
        <dbReference type="ARBA" id="ARBA00022777"/>
    </source>
</evidence>
<comment type="cofactor">
    <cofactor evidence="6">
        <name>Mg(2+)</name>
        <dbReference type="ChEBI" id="CHEBI:18420"/>
    </cofactor>
    <cofactor evidence="6">
        <name>Mn(2+)</name>
        <dbReference type="ChEBI" id="CHEBI:29035"/>
    </cofactor>
    <text evidence="6">Mg(2+). Can also accept Mn(2+).</text>
</comment>
<keyword evidence="4 6" id="KW-0418">Kinase</keyword>
<dbReference type="CDD" id="cd24010">
    <property type="entry name" value="ASKHA_NBD_AcK_PK"/>
    <property type="match status" value="1"/>
</dbReference>
<dbReference type="GO" id="GO:0005737">
    <property type="term" value="C:cytoplasm"/>
    <property type="evidence" value="ECO:0007669"/>
    <property type="project" value="UniProtKB-SubCell"/>
</dbReference>
<dbReference type="GO" id="GO:0000287">
    <property type="term" value="F:magnesium ion binding"/>
    <property type="evidence" value="ECO:0007669"/>
    <property type="project" value="UniProtKB-UniRule"/>
</dbReference>
<feature type="site" description="Transition state stabilizer" evidence="6">
    <location>
        <position position="242"/>
    </location>
</feature>
<dbReference type="GO" id="GO:0006085">
    <property type="term" value="P:acetyl-CoA biosynthetic process"/>
    <property type="evidence" value="ECO:0007669"/>
    <property type="project" value="UniProtKB-UniRule"/>
</dbReference>
<dbReference type="Gene3D" id="3.30.420.40">
    <property type="match status" value="2"/>
</dbReference>
<comment type="subcellular location">
    <subcellularLocation>
        <location evidence="6">Cytoplasm</location>
    </subcellularLocation>
</comment>
<dbReference type="PANTHER" id="PTHR21060:SF15">
    <property type="entry name" value="ACETATE KINASE-RELATED"/>
    <property type="match status" value="1"/>
</dbReference>
<evidence type="ECO:0000313" key="9">
    <source>
        <dbReference type="Proteomes" id="UP000245080"/>
    </source>
</evidence>
<comment type="catalytic activity">
    <reaction evidence="6">
        <text>acetate + ATP = acetyl phosphate + ADP</text>
        <dbReference type="Rhea" id="RHEA:11352"/>
        <dbReference type="ChEBI" id="CHEBI:22191"/>
        <dbReference type="ChEBI" id="CHEBI:30089"/>
        <dbReference type="ChEBI" id="CHEBI:30616"/>
        <dbReference type="ChEBI" id="CHEBI:456216"/>
        <dbReference type="EC" id="2.7.2.1"/>
    </reaction>
</comment>
<feature type="site" description="Transition state stabilizer" evidence="6">
    <location>
        <position position="181"/>
    </location>
</feature>
<protein>
    <recommendedName>
        <fullName evidence="6">Acetate kinase</fullName>
        <ecNumber evidence="6">2.7.2.1</ecNumber>
    </recommendedName>
    <alternativeName>
        <fullName evidence="6">Acetokinase</fullName>
    </alternativeName>
</protein>
<sequence length="400" mass="43942">MTKILSINAGSSSLKFKLYEMPAETVIAEGEVERVNMPQSQFKLTVPDQPDRPYTETQDNMTYQEAVSTILTSLKSEGVLDHISEIEGIGNRVVAGGEIFKDAAVITPTTLNQIKELAKFAPLHNPVQIEYIEDFQKILPNATQVAVFDTSLFTELPATNYLYPLPYDYYEDYGARKYGAHGTSHRYVSHRAAEILNRPLKDQKMITLHLGSGSSATAFKDGRALDTSMGFTPLDGLLMGTRSGNIDPSLVAFLGQKMQMSYADVVTILNEKSGLLGVSGYSSDQRDLENTAAERPQSNLALEMYANRIVRYVGAYMAELGGLDTLVFTAGVGENSPAMRQTIANQLAFLGVKVADSLNQVRGKEQIISPADAKVTTMVVPTNEELMIARDTMRLMTNQK</sequence>
<keyword evidence="9" id="KW-1185">Reference proteome</keyword>
<dbReference type="PANTHER" id="PTHR21060">
    <property type="entry name" value="ACETATE KINASE"/>
    <property type="match status" value="1"/>
</dbReference>
<feature type="binding site" evidence="6">
    <location>
        <position position="15"/>
    </location>
    <ligand>
        <name>ATP</name>
        <dbReference type="ChEBI" id="CHEBI:30616"/>
    </ligand>
</feature>
<dbReference type="Proteomes" id="UP000245080">
    <property type="component" value="Unassembled WGS sequence"/>
</dbReference>
<dbReference type="EC" id="2.7.2.1" evidence="6"/>
<keyword evidence="3 6" id="KW-0547">Nucleotide-binding</keyword>
<proteinExistence type="inferred from homology"/>
<evidence type="ECO:0000256" key="5">
    <source>
        <dbReference type="ARBA" id="ARBA00022840"/>
    </source>
</evidence>
<feature type="binding site" evidence="6">
    <location>
        <begin position="331"/>
        <end position="335"/>
    </location>
    <ligand>
        <name>ATP</name>
        <dbReference type="ChEBI" id="CHEBI:30616"/>
    </ligand>
</feature>
<name>A0A2V1N1Y0_9LACO</name>
<dbReference type="PROSITE" id="PS01075">
    <property type="entry name" value="ACETATE_KINASE_1"/>
    <property type="match status" value="1"/>
</dbReference>
<dbReference type="InterPro" id="IPR000890">
    <property type="entry name" value="Aliphatic_acid_kin_short-chain"/>
</dbReference>
<dbReference type="OrthoDB" id="9802453at2"/>
<dbReference type="SUPFAM" id="SSF53067">
    <property type="entry name" value="Actin-like ATPase domain"/>
    <property type="match status" value="2"/>
</dbReference>
<organism evidence="8 9">
    <name type="scientific">Levilactobacillus bambusae</name>
    <dbReference type="NCBI Taxonomy" id="2024736"/>
    <lineage>
        <taxon>Bacteria</taxon>
        <taxon>Bacillati</taxon>
        <taxon>Bacillota</taxon>
        <taxon>Bacilli</taxon>
        <taxon>Lactobacillales</taxon>
        <taxon>Lactobacillaceae</taxon>
        <taxon>Levilactobacillus</taxon>
    </lineage>
</organism>
<evidence type="ECO:0000256" key="1">
    <source>
        <dbReference type="ARBA" id="ARBA00008748"/>
    </source>
</evidence>
<feature type="binding site" evidence="6">
    <location>
        <position position="8"/>
    </location>
    <ligand>
        <name>Mg(2+)</name>
        <dbReference type="ChEBI" id="CHEBI:18420"/>
    </ligand>
</feature>
<dbReference type="GO" id="GO:0008776">
    <property type="term" value="F:acetate kinase activity"/>
    <property type="evidence" value="ECO:0007669"/>
    <property type="project" value="UniProtKB-UniRule"/>
</dbReference>
<dbReference type="PRINTS" id="PR00471">
    <property type="entry name" value="ACETATEKNASE"/>
</dbReference>
<dbReference type="InterPro" id="IPR023865">
    <property type="entry name" value="Aliphatic_acid_kinase_CS"/>
</dbReference>
<feature type="binding site" evidence="6">
    <location>
        <begin position="284"/>
        <end position="286"/>
    </location>
    <ligand>
        <name>ATP</name>
        <dbReference type="ChEBI" id="CHEBI:30616"/>
    </ligand>
</feature>
<feature type="binding site" evidence="6">
    <location>
        <position position="92"/>
    </location>
    <ligand>
        <name>substrate</name>
    </ligand>
</feature>
<accession>A0A2V1N1Y0</accession>
<keyword evidence="6" id="KW-0479">Metal-binding</keyword>
<dbReference type="PROSITE" id="PS01076">
    <property type="entry name" value="ACETATE_KINASE_2"/>
    <property type="match status" value="1"/>
</dbReference>
<evidence type="ECO:0000256" key="3">
    <source>
        <dbReference type="ARBA" id="ARBA00022741"/>
    </source>
</evidence>
<comment type="subunit">
    <text evidence="6">Homodimer.</text>
</comment>
<reference evidence="8 9" key="1">
    <citation type="journal article" date="2018" name="Int. J. Syst. Evol. Microbiol.">
        <title>Lactobacillus bambusae sp. nov., isolated from a traditional fermented Ma-bamboo shoots of Taiwan.</title>
        <authorList>
            <person name="Wang L.-T."/>
        </authorList>
    </citation>
    <scope>NUCLEOTIDE SEQUENCE [LARGE SCALE GENOMIC DNA]</scope>
    <source>
        <strain evidence="8 9">BS-W1</strain>
    </source>
</reference>
<evidence type="ECO:0000313" key="8">
    <source>
        <dbReference type="EMBL" id="PWG00260.1"/>
    </source>
</evidence>